<organism evidence="6 7">
    <name type="scientific">Lentibacillus halodurans</name>
    <dbReference type="NCBI Taxonomy" id="237679"/>
    <lineage>
        <taxon>Bacteria</taxon>
        <taxon>Bacillati</taxon>
        <taxon>Bacillota</taxon>
        <taxon>Bacilli</taxon>
        <taxon>Bacillales</taxon>
        <taxon>Bacillaceae</taxon>
        <taxon>Lentibacillus</taxon>
    </lineage>
</organism>
<keyword evidence="2" id="KW-0805">Transcription regulation</keyword>
<evidence type="ECO:0000313" key="6">
    <source>
        <dbReference type="EMBL" id="SFB29275.1"/>
    </source>
</evidence>
<dbReference type="InterPro" id="IPR009061">
    <property type="entry name" value="DNA-bd_dom_put_sf"/>
</dbReference>
<evidence type="ECO:0000256" key="3">
    <source>
        <dbReference type="ARBA" id="ARBA00023125"/>
    </source>
</evidence>
<reference evidence="6 7" key="1">
    <citation type="submission" date="2016-10" db="EMBL/GenBank/DDBJ databases">
        <authorList>
            <person name="de Groot N.N."/>
        </authorList>
    </citation>
    <scope>NUCLEOTIDE SEQUENCE [LARGE SCALE GENOMIC DNA]</scope>
    <source>
        <strain evidence="6 7">CGMCC 1.3702</strain>
    </source>
</reference>
<dbReference type="Pfam" id="PF13411">
    <property type="entry name" value="MerR_1"/>
    <property type="match status" value="1"/>
</dbReference>
<dbReference type="GO" id="GO:0003700">
    <property type="term" value="F:DNA-binding transcription factor activity"/>
    <property type="evidence" value="ECO:0007669"/>
    <property type="project" value="InterPro"/>
</dbReference>
<feature type="domain" description="HTH merR-type" evidence="5">
    <location>
        <begin position="116"/>
        <end position="185"/>
    </location>
</feature>
<dbReference type="OrthoDB" id="122388at2"/>
<sequence length="233" mass="27790">MKYTVKQVTEIVGVSNTTLKRYEKSGLIPPVFYTKGHQRRYEEIHLTAFKTIRKLLQGFGTPIAYKLMRLAKELKFTKAHWIIAQEQKKLVEEREQLKQHKELLLALPNQSIKINRMRIGELAKFVNVETSTIRYWEERNLIRGIRDDSNGYRYFEEHEVKKTIIISLLRKTVYYIDKIKEIIEGTHDEDLSNIRKHYSLTEKKNDMYLAKQLNAISLYMRYCTDLMEIKNDN</sequence>
<dbReference type="InterPro" id="IPR000551">
    <property type="entry name" value="MerR-type_HTH_dom"/>
</dbReference>
<dbReference type="PANTHER" id="PTHR30204:SF69">
    <property type="entry name" value="MERR-FAMILY TRANSCRIPTIONAL REGULATOR"/>
    <property type="match status" value="1"/>
</dbReference>
<proteinExistence type="predicted"/>
<accession>A0A1I0ZUA0</accession>
<evidence type="ECO:0000313" key="7">
    <source>
        <dbReference type="Proteomes" id="UP000198642"/>
    </source>
</evidence>
<dbReference type="Pfam" id="PF00376">
    <property type="entry name" value="MerR"/>
    <property type="match status" value="1"/>
</dbReference>
<keyword evidence="7" id="KW-1185">Reference proteome</keyword>
<dbReference type="Proteomes" id="UP000198642">
    <property type="component" value="Unassembled WGS sequence"/>
</dbReference>
<dbReference type="PROSITE" id="PS50937">
    <property type="entry name" value="HTH_MERR_2"/>
    <property type="match status" value="2"/>
</dbReference>
<keyword evidence="4" id="KW-0804">Transcription</keyword>
<evidence type="ECO:0000259" key="5">
    <source>
        <dbReference type="PROSITE" id="PS50937"/>
    </source>
</evidence>
<dbReference type="Gene3D" id="1.10.1660.10">
    <property type="match status" value="2"/>
</dbReference>
<dbReference type="GO" id="GO:0003677">
    <property type="term" value="F:DNA binding"/>
    <property type="evidence" value="ECO:0007669"/>
    <property type="project" value="UniProtKB-KW"/>
</dbReference>
<gene>
    <name evidence="6" type="ORF">SAMN04488072_11393</name>
</gene>
<dbReference type="AlphaFoldDB" id="A0A1I0ZUA0"/>
<dbReference type="PANTHER" id="PTHR30204">
    <property type="entry name" value="REDOX-CYCLING DRUG-SENSING TRANSCRIPTIONAL ACTIVATOR SOXR"/>
    <property type="match status" value="1"/>
</dbReference>
<dbReference type="SUPFAM" id="SSF46955">
    <property type="entry name" value="Putative DNA-binding domain"/>
    <property type="match status" value="2"/>
</dbReference>
<name>A0A1I0ZUA0_9BACI</name>
<evidence type="ECO:0000256" key="2">
    <source>
        <dbReference type="ARBA" id="ARBA00023015"/>
    </source>
</evidence>
<dbReference type="RefSeq" id="WP_090240167.1">
    <property type="nucleotide sequence ID" value="NZ_FOJW01000013.1"/>
</dbReference>
<evidence type="ECO:0000256" key="1">
    <source>
        <dbReference type="ARBA" id="ARBA00022491"/>
    </source>
</evidence>
<dbReference type="EMBL" id="FOJW01000013">
    <property type="protein sequence ID" value="SFB29275.1"/>
    <property type="molecule type" value="Genomic_DNA"/>
</dbReference>
<keyword evidence="3 6" id="KW-0238">DNA-binding</keyword>
<keyword evidence="1" id="KW-0678">Repressor</keyword>
<protein>
    <submittedName>
        <fullName evidence="6">DNA-binding transcriptional regulator, MerR family</fullName>
    </submittedName>
</protein>
<dbReference type="SMART" id="SM00422">
    <property type="entry name" value="HTH_MERR"/>
    <property type="match status" value="2"/>
</dbReference>
<dbReference type="InterPro" id="IPR047057">
    <property type="entry name" value="MerR_fam"/>
</dbReference>
<evidence type="ECO:0000256" key="4">
    <source>
        <dbReference type="ARBA" id="ARBA00023163"/>
    </source>
</evidence>
<feature type="domain" description="HTH merR-type" evidence="5">
    <location>
        <begin position="2"/>
        <end position="57"/>
    </location>
</feature>
<dbReference type="STRING" id="237679.SAMN04488072_11393"/>